<dbReference type="AlphaFoldDB" id="A0A1S2M8T0"/>
<organism evidence="1 3">
    <name type="scientific">Anaerobacillus isosaccharinicus</name>
    <dbReference type="NCBI Taxonomy" id="1532552"/>
    <lineage>
        <taxon>Bacteria</taxon>
        <taxon>Bacillati</taxon>
        <taxon>Bacillota</taxon>
        <taxon>Bacilli</taxon>
        <taxon>Bacillales</taxon>
        <taxon>Bacillaceae</taxon>
        <taxon>Anaerobacillus</taxon>
    </lineage>
</organism>
<sequence>MHSKDPNLYLFLKGKDLDETVDKCIEFIEKMEYDHAEEWVNNKLNKDFFNPVLLALLGLIKEKSSNFSEAFNYYSDAWKLLSLKDQQALYLIKKEIFDL</sequence>
<accession>A0A1S2M8T0</accession>
<dbReference type="EMBL" id="CP063356">
    <property type="protein sequence ID" value="QOY34204.1"/>
    <property type="molecule type" value="Genomic_DNA"/>
</dbReference>
<reference evidence="2" key="4">
    <citation type="submission" date="2020-10" db="EMBL/GenBank/DDBJ databases">
        <authorList>
            <person name="Bassil N.M."/>
            <person name="Lloyd J.R."/>
        </authorList>
    </citation>
    <scope>NUCLEOTIDE SEQUENCE</scope>
    <source>
        <strain evidence="2">NB2006</strain>
    </source>
</reference>
<evidence type="ECO:0000313" key="2">
    <source>
        <dbReference type="EMBL" id="QOY34204.1"/>
    </source>
</evidence>
<evidence type="ECO:0008006" key="4">
    <source>
        <dbReference type="Google" id="ProtNLM"/>
    </source>
</evidence>
<dbReference type="Proteomes" id="UP000180175">
    <property type="component" value="Chromosome"/>
</dbReference>
<evidence type="ECO:0000313" key="3">
    <source>
        <dbReference type="Proteomes" id="UP000180175"/>
    </source>
</evidence>
<evidence type="ECO:0000313" key="1">
    <source>
        <dbReference type="EMBL" id="OIJ20923.1"/>
    </source>
</evidence>
<reference evidence="1 3" key="1">
    <citation type="submission" date="2016-10" db="EMBL/GenBank/DDBJ databases">
        <title>Draft genome sequences of four alkaliphilic bacteria belonging to the Anaerobacillus genus.</title>
        <authorList>
            <person name="Bassil N.M."/>
            <person name="Lloyd J.R."/>
        </authorList>
    </citation>
    <scope>NUCLEOTIDE SEQUENCE [LARGE SCALE GENOMIC DNA]</scope>
    <source>
        <strain evidence="1 3">NB2006</strain>
    </source>
</reference>
<dbReference type="KEGG" id="aia:AWH56_015875"/>
<dbReference type="Gene3D" id="1.25.40.10">
    <property type="entry name" value="Tetratricopeptide repeat domain"/>
    <property type="match status" value="1"/>
</dbReference>
<dbReference type="InterPro" id="IPR011990">
    <property type="entry name" value="TPR-like_helical_dom_sf"/>
</dbReference>
<proteinExistence type="predicted"/>
<reference evidence="2 3" key="3">
    <citation type="journal article" date="2019" name="Int. J. Syst. Evol. Microbiol.">
        <title>Anaerobacillus isosaccharinicus sp. nov., an alkaliphilic bacterium which degrades isosaccharinic acid.</title>
        <authorList>
            <person name="Bassil N.M."/>
            <person name="Lloyd J.R."/>
        </authorList>
    </citation>
    <scope>NUCLEOTIDE SEQUENCE [LARGE SCALE GENOMIC DNA]</scope>
    <source>
        <strain evidence="2 3">NB2006</strain>
    </source>
</reference>
<protein>
    <recommendedName>
        <fullName evidence="4">Bacterial transcriptional activator domain-containing protein</fullName>
    </recommendedName>
</protein>
<gene>
    <name evidence="2" type="ORF">AWH56_015875</name>
    <name evidence="1" type="ORF">AWH56_06995</name>
</gene>
<dbReference type="EMBL" id="LQXD01000063">
    <property type="protein sequence ID" value="OIJ20923.1"/>
    <property type="molecule type" value="Genomic_DNA"/>
</dbReference>
<dbReference type="RefSeq" id="WP_071316451.1">
    <property type="nucleotide sequence ID" value="NZ_CP063356.2"/>
</dbReference>
<name>A0A1S2M8T0_9BACI</name>
<reference evidence="2 3" key="2">
    <citation type="journal article" date="2017" name="Genome Announc.">
        <title>Draft Genome Sequences of Four Alkaliphilic Bacteria Belonging to the Anaerobacillus Genus.</title>
        <authorList>
            <person name="Bassil N.M."/>
            <person name="Lloyd J.R."/>
        </authorList>
    </citation>
    <scope>NUCLEOTIDE SEQUENCE [LARGE SCALE GENOMIC DNA]</scope>
    <source>
        <strain evidence="2 3">NB2006</strain>
    </source>
</reference>
<keyword evidence="3" id="KW-1185">Reference proteome</keyword>